<dbReference type="SUPFAM" id="SSF56601">
    <property type="entry name" value="beta-lactamase/transpeptidase-like"/>
    <property type="match status" value="1"/>
</dbReference>
<gene>
    <name evidence="6" type="ORF">A3C12_02325</name>
</gene>
<evidence type="ECO:0000313" key="7">
    <source>
        <dbReference type="Proteomes" id="UP000178710"/>
    </source>
</evidence>
<dbReference type="SUPFAM" id="SSF56519">
    <property type="entry name" value="Penicillin binding protein dimerisation domain"/>
    <property type="match status" value="1"/>
</dbReference>
<dbReference type="GO" id="GO:0071555">
    <property type="term" value="P:cell wall organization"/>
    <property type="evidence" value="ECO:0007669"/>
    <property type="project" value="TreeGrafter"/>
</dbReference>
<organism evidence="6 7">
    <name type="scientific">Candidatus Sungbacteria bacterium RIFCSPHIGHO2_02_FULL_49_20</name>
    <dbReference type="NCBI Taxonomy" id="1802272"/>
    <lineage>
        <taxon>Bacteria</taxon>
        <taxon>Candidatus Sungiibacteriota</taxon>
    </lineage>
</organism>
<keyword evidence="3" id="KW-1133">Transmembrane helix</keyword>
<keyword evidence="3" id="KW-0812">Transmembrane</keyword>
<dbReference type="GO" id="GO:0005886">
    <property type="term" value="C:plasma membrane"/>
    <property type="evidence" value="ECO:0007669"/>
    <property type="project" value="TreeGrafter"/>
</dbReference>
<evidence type="ECO:0000259" key="4">
    <source>
        <dbReference type="Pfam" id="PF00905"/>
    </source>
</evidence>
<protein>
    <recommendedName>
        <fullName evidence="8">Penicillin-binding protein transpeptidase domain-containing protein</fullName>
    </recommendedName>
</protein>
<dbReference type="Pfam" id="PF03717">
    <property type="entry name" value="PBP_dimer"/>
    <property type="match status" value="1"/>
</dbReference>
<dbReference type="PANTHER" id="PTHR30627:SF1">
    <property type="entry name" value="PEPTIDOGLYCAN D,D-TRANSPEPTIDASE FTSI"/>
    <property type="match status" value="1"/>
</dbReference>
<evidence type="ECO:0000259" key="5">
    <source>
        <dbReference type="Pfam" id="PF03717"/>
    </source>
</evidence>
<dbReference type="EMBL" id="MHQK01000004">
    <property type="protein sequence ID" value="OHA02323.1"/>
    <property type="molecule type" value="Genomic_DNA"/>
</dbReference>
<name>A0A1G2KSJ4_9BACT</name>
<evidence type="ECO:0000313" key="6">
    <source>
        <dbReference type="EMBL" id="OHA02323.1"/>
    </source>
</evidence>
<feature type="transmembrane region" description="Helical" evidence="3">
    <location>
        <begin position="12"/>
        <end position="34"/>
    </location>
</feature>
<feature type="domain" description="Penicillin-binding protein dimerisation" evidence="5">
    <location>
        <begin position="59"/>
        <end position="196"/>
    </location>
</feature>
<dbReference type="InterPro" id="IPR036138">
    <property type="entry name" value="PBP_dimer_sf"/>
</dbReference>
<comment type="subcellular location">
    <subcellularLocation>
        <location evidence="1">Membrane</location>
    </subcellularLocation>
</comment>
<sequence>MSNRSLALRVHWRLFFILIIFFLIALALLSRLFYLQIINYHTYIALAARQNDSAIEPIRRGQIYFQDKDGQLIPAALNKDTYTLLAAPSQIKEPRAAAAALADIVSLDLTVLENKLSQRSGQYEVLVRKLDEVVADKIRALRINGIELRKQLRRVYPSGAQAAQVLGYVSLERDKEIGRYGIEKLKDDALSGESGILDGIENPRDYLSGVAKRILRPSTSGKNIILTIDANIQQEAEIELAAVTKKYKSESGSMTVIEPETGRILAMAGAPSFDPNSYNTAEDLGVFLNRVVQSSYELGSVMKPITMAAGINEKVVTPDTTYNDTGEVRIKGSTVRNFDNQGHGIQTMAGVLAKSLNTGAVFVEQKLGQDKMLSYLKAFGFGEKTGIDLPGEISGNISNLDNHRDIDYATASFGQGIAVTPLQMATALSVIANGGNLMKPYIVDRIVDESGVTETFAPVVRRRVLSPETADTVSRMLVSVVDNGFEHRARIDGYFIAGKTGTAQLPVGGVYSTDQFIHSFMGYAPAFNPKFLIFIQMNKPEGVNFASNSLTETFHSMTEYIIRYYGILPDRI</sequence>
<dbReference type="InterPro" id="IPR012338">
    <property type="entry name" value="Beta-lactam/transpept-like"/>
</dbReference>
<reference evidence="6 7" key="1">
    <citation type="journal article" date="2016" name="Nat. Commun.">
        <title>Thousands of microbial genomes shed light on interconnected biogeochemical processes in an aquifer system.</title>
        <authorList>
            <person name="Anantharaman K."/>
            <person name="Brown C.T."/>
            <person name="Hug L.A."/>
            <person name="Sharon I."/>
            <person name="Castelle C.J."/>
            <person name="Probst A.J."/>
            <person name="Thomas B.C."/>
            <person name="Singh A."/>
            <person name="Wilkins M.J."/>
            <person name="Karaoz U."/>
            <person name="Brodie E.L."/>
            <person name="Williams K.H."/>
            <person name="Hubbard S.S."/>
            <person name="Banfield J.F."/>
        </authorList>
    </citation>
    <scope>NUCLEOTIDE SEQUENCE [LARGE SCALE GENOMIC DNA]</scope>
</reference>
<evidence type="ECO:0000256" key="2">
    <source>
        <dbReference type="ARBA" id="ARBA00023136"/>
    </source>
</evidence>
<dbReference type="Proteomes" id="UP000178710">
    <property type="component" value="Unassembled WGS sequence"/>
</dbReference>
<dbReference type="Gene3D" id="3.30.450.330">
    <property type="match status" value="1"/>
</dbReference>
<evidence type="ECO:0000256" key="3">
    <source>
        <dbReference type="SAM" id="Phobius"/>
    </source>
</evidence>
<dbReference type="Gene3D" id="3.90.1310.10">
    <property type="entry name" value="Penicillin-binding protein 2a (Domain 2)"/>
    <property type="match status" value="1"/>
</dbReference>
<proteinExistence type="predicted"/>
<dbReference type="InterPro" id="IPR005311">
    <property type="entry name" value="PBP_dimer"/>
</dbReference>
<dbReference type="Pfam" id="PF00905">
    <property type="entry name" value="Transpeptidase"/>
    <property type="match status" value="1"/>
</dbReference>
<comment type="caution">
    <text evidence="6">The sequence shown here is derived from an EMBL/GenBank/DDBJ whole genome shotgun (WGS) entry which is preliminary data.</text>
</comment>
<keyword evidence="2 3" id="KW-0472">Membrane</keyword>
<dbReference type="AlphaFoldDB" id="A0A1G2KSJ4"/>
<accession>A0A1G2KSJ4</accession>
<dbReference type="Gene3D" id="3.40.710.10">
    <property type="entry name" value="DD-peptidase/beta-lactamase superfamily"/>
    <property type="match status" value="1"/>
</dbReference>
<dbReference type="InterPro" id="IPR001460">
    <property type="entry name" value="PCN-bd_Tpept"/>
</dbReference>
<dbReference type="InterPro" id="IPR050515">
    <property type="entry name" value="Beta-lactam/transpept"/>
</dbReference>
<evidence type="ECO:0008006" key="8">
    <source>
        <dbReference type="Google" id="ProtNLM"/>
    </source>
</evidence>
<dbReference type="PANTHER" id="PTHR30627">
    <property type="entry name" value="PEPTIDOGLYCAN D,D-TRANSPEPTIDASE"/>
    <property type="match status" value="1"/>
</dbReference>
<feature type="domain" description="Penicillin-binding protein transpeptidase" evidence="4">
    <location>
        <begin position="252"/>
        <end position="551"/>
    </location>
</feature>
<dbReference type="GO" id="GO:0008658">
    <property type="term" value="F:penicillin binding"/>
    <property type="evidence" value="ECO:0007669"/>
    <property type="project" value="InterPro"/>
</dbReference>
<evidence type="ECO:0000256" key="1">
    <source>
        <dbReference type="ARBA" id="ARBA00004370"/>
    </source>
</evidence>